<dbReference type="InterPro" id="IPR032872">
    <property type="entry name" value="WAK_assoc_C"/>
</dbReference>
<reference evidence="22" key="3">
    <citation type="submission" date="2022-01" db="UniProtKB">
        <authorList>
            <consortium name="EnsemblPlants"/>
        </authorList>
    </citation>
    <scope>IDENTIFICATION</scope>
    <source>
        <strain evidence="22">subsp. vulgare</strain>
    </source>
</reference>
<dbReference type="PROSITE" id="PS50011">
    <property type="entry name" value="PROTEIN_KINASE_DOM"/>
    <property type="match status" value="1"/>
</dbReference>
<evidence type="ECO:0000256" key="18">
    <source>
        <dbReference type="PROSITE-ProRule" id="PRU10141"/>
    </source>
</evidence>
<evidence type="ECO:0000256" key="7">
    <source>
        <dbReference type="ARBA" id="ARBA00022692"/>
    </source>
</evidence>
<dbReference type="OrthoDB" id="4062651at2759"/>
<evidence type="ECO:0000256" key="14">
    <source>
        <dbReference type="ARBA" id="ARBA00023170"/>
    </source>
</evidence>
<sequence>MPPPLLLLLLLSASFLRLPAPGGAACSPKACGDLSITYPFWLEEGAGRPPCGSPSFELKCNGTHAFLSRSILGQYQVARVFADNSSFVAVNHNLLPNAGCPPRWFNVSLGLGLGPYTISKKNMEVLVLYNCTDQQRAPPPGFSRTRCADGSFYRLGGVYGGHSGPGIVPPACSGLAVVPVLGFPDGEDYVPSMRQGFLLEWTVPSDDCPKCEASGGQCRYANDGTGFSCSCSGGVYPDKCGNRNPARLKTIAGVVGGIGAILFMFVVCFVYFAWYKRKKRKQAIASKEFMRSGSSTTSYSKDLELDSSPHIFTFEELEVATDGFSASRELGDGGFGTVYKGKLKDGRVVAVKRLYKNNYRRVEQFLNEVDILSRLLHQNLVILYGCTSRMSRDLLLVYEFIANGTVADHLHGCRAAERGLTWPLRLNIAIETAEALAYLHAVEIIHRDVKTTNILLDNSFHVKVADFGLSRLFPLEVTHVSTVPQGTPGYVDPVYHQCYKLTDKSDVYSFGVVLVELISSKPAVDMSRSHSEINLANMALNRIQNHEVVQLVDPELGYDTDPETKRTIDRVAEVAFRCLQMERDLRPSIKEVVEILTCVRDGDCLSKSLKKKGSQKEDAHLLTVTDGVQFSPDTVIHRFHSQSTNHSGASNASGLSNVK</sequence>
<evidence type="ECO:0000256" key="20">
    <source>
        <dbReference type="SAM" id="SignalP"/>
    </source>
</evidence>
<keyword evidence="15" id="KW-0325">Glycoprotein</keyword>
<evidence type="ECO:0000256" key="19">
    <source>
        <dbReference type="SAM" id="Phobius"/>
    </source>
</evidence>
<dbReference type="Gene3D" id="1.10.510.10">
    <property type="entry name" value="Transferase(Phosphotransferase) domain 1"/>
    <property type="match status" value="1"/>
</dbReference>
<comment type="subcellular location">
    <subcellularLocation>
        <location evidence="1">Cell membrane</location>
        <topology evidence="1">Single-pass type I membrane protein</topology>
    </subcellularLocation>
</comment>
<dbReference type="InterPro" id="IPR017441">
    <property type="entry name" value="Protein_kinase_ATP_BS"/>
</dbReference>
<feature type="chain" id="PRO_5035219790" description="non-specific serine/threonine protein kinase" evidence="20">
    <location>
        <begin position="25"/>
        <end position="659"/>
    </location>
</feature>
<dbReference type="PANTHER" id="PTHR46008">
    <property type="entry name" value="LEAF RUST 10 DISEASE-RESISTANCE LOCUS RECEPTOR-LIKE PROTEIN KINASE-LIKE 1.4"/>
    <property type="match status" value="1"/>
</dbReference>
<feature type="transmembrane region" description="Helical" evidence="19">
    <location>
        <begin position="251"/>
        <end position="274"/>
    </location>
</feature>
<evidence type="ECO:0000259" key="21">
    <source>
        <dbReference type="PROSITE" id="PS50011"/>
    </source>
</evidence>
<dbReference type="InterPro" id="IPR025287">
    <property type="entry name" value="WAK_GUB"/>
</dbReference>
<name>A0A8I6XTW5_HORVV</name>
<evidence type="ECO:0000256" key="13">
    <source>
        <dbReference type="ARBA" id="ARBA00023136"/>
    </source>
</evidence>
<evidence type="ECO:0000256" key="16">
    <source>
        <dbReference type="ARBA" id="ARBA00047899"/>
    </source>
</evidence>
<evidence type="ECO:0000256" key="4">
    <source>
        <dbReference type="ARBA" id="ARBA00022527"/>
    </source>
</evidence>
<feature type="signal peptide" evidence="20">
    <location>
        <begin position="1"/>
        <end position="24"/>
    </location>
</feature>
<dbReference type="PANTHER" id="PTHR46008:SF2">
    <property type="entry name" value="LEAF RUST 10 DISEASE-RESISTANCE LOCUS RECEPTOR-LIKE PROTEIN KINASE-LIKE 1.4"/>
    <property type="match status" value="1"/>
</dbReference>
<evidence type="ECO:0000256" key="3">
    <source>
        <dbReference type="ARBA" id="ARBA00022475"/>
    </source>
</evidence>
<keyword evidence="9 18" id="KW-0547">Nucleotide-binding</keyword>
<reference evidence="22" key="2">
    <citation type="submission" date="2020-10" db="EMBL/GenBank/DDBJ databases">
        <authorList>
            <person name="Scholz U."/>
            <person name="Mascher M."/>
            <person name="Fiebig A."/>
        </authorList>
    </citation>
    <scope>NUCLEOTIDE SEQUENCE [LARGE SCALE GENOMIC DNA]</scope>
    <source>
        <strain evidence="22">cv. Morex</strain>
    </source>
</reference>
<feature type="domain" description="Protein kinase" evidence="21">
    <location>
        <begin position="324"/>
        <end position="599"/>
    </location>
</feature>
<dbReference type="GO" id="GO:0004674">
    <property type="term" value="F:protein serine/threonine kinase activity"/>
    <property type="evidence" value="ECO:0007669"/>
    <property type="project" value="UniProtKB-KW"/>
</dbReference>
<keyword evidence="23" id="KW-1185">Reference proteome</keyword>
<evidence type="ECO:0000256" key="2">
    <source>
        <dbReference type="ARBA" id="ARBA00012513"/>
    </source>
</evidence>
<dbReference type="PROSITE" id="PS00107">
    <property type="entry name" value="PROTEIN_KINASE_ATP"/>
    <property type="match status" value="1"/>
</dbReference>
<dbReference type="FunFam" id="3.30.200.20:FF:000214">
    <property type="entry name" value="WAK1-OsWAK receptor-like cytoplasmic kinase (OsWAK-RLCK)"/>
    <property type="match status" value="1"/>
</dbReference>
<dbReference type="GO" id="GO:0005524">
    <property type="term" value="F:ATP binding"/>
    <property type="evidence" value="ECO:0007669"/>
    <property type="project" value="UniProtKB-UniRule"/>
</dbReference>
<comment type="catalytic activity">
    <reaction evidence="16">
        <text>L-threonyl-[protein] + ATP = O-phospho-L-threonyl-[protein] + ADP + H(+)</text>
        <dbReference type="Rhea" id="RHEA:46608"/>
        <dbReference type="Rhea" id="RHEA-COMP:11060"/>
        <dbReference type="Rhea" id="RHEA-COMP:11605"/>
        <dbReference type="ChEBI" id="CHEBI:15378"/>
        <dbReference type="ChEBI" id="CHEBI:30013"/>
        <dbReference type="ChEBI" id="CHEBI:30616"/>
        <dbReference type="ChEBI" id="CHEBI:61977"/>
        <dbReference type="ChEBI" id="CHEBI:456216"/>
        <dbReference type="EC" id="2.7.11.1"/>
    </reaction>
</comment>
<keyword evidence="6" id="KW-0808">Transferase</keyword>
<dbReference type="SMART" id="SM00220">
    <property type="entry name" value="S_TKc"/>
    <property type="match status" value="1"/>
</dbReference>
<dbReference type="EC" id="2.7.11.1" evidence="2"/>
<dbReference type="GeneID" id="123442571"/>
<evidence type="ECO:0000256" key="17">
    <source>
        <dbReference type="ARBA" id="ARBA00048679"/>
    </source>
</evidence>
<dbReference type="Pfam" id="PF13947">
    <property type="entry name" value="GUB_WAK_bind"/>
    <property type="match status" value="1"/>
</dbReference>
<evidence type="ECO:0000256" key="5">
    <source>
        <dbReference type="ARBA" id="ARBA00022553"/>
    </source>
</evidence>
<dbReference type="Gramene" id="HORVU.MOREX.r3.3HG0226150.1">
    <property type="protein sequence ID" value="HORVU.MOREX.r3.3HG0226150.1"/>
    <property type="gene ID" value="HORVU.MOREX.r3.3HG0226150"/>
</dbReference>
<keyword evidence="4" id="KW-0723">Serine/threonine-protein kinase</keyword>
<protein>
    <recommendedName>
        <fullName evidence="2">non-specific serine/threonine protein kinase</fullName>
        <ecNumber evidence="2">2.7.11.1</ecNumber>
    </recommendedName>
</protein>
<evidence type="ECO:0000256" key="10">
    <source>
        <dbReference type="ARBA" id="ARBA00022777"/>
    </source>
</evidence>
<evidence type="ECO:0000313" key="22">
    <source>
        <dbReference type="EnsemblPlants" id="HORVU.MOREX.r3.3HG0226150.1"/>
    </source>
</evidence>
<keyword evidence="3" id="KW-1003">Cell membrane</keyword>
<dbReference type="InterPro" id="IPR000719">
    <property type="entry name" value="Prot_kinase_dom"/>
</dbReference>
<dbReference type="GO" id="GO:0005886">
    <property type="term" value="C:plasma membrane"/>
    <property type="evidence" value="ECO:0007669"/>
    <property type="project" value="UniProtKB-SubCell"/>
</dbReference>
<keyword evidence="12 19" id="KW-1133">Transmembrane helix</keyword>
<dbReference type="Gene3D" id="3.30.200.20">
    <property type="entry name" value="Phosphorylase Kinase, domain 1"/>
    <property type="match status" value="1"/>
</dbReference>
<dbReference type="Pfam" id="PF07714">
    <property type="entry name" value="PK_Tyr_Ser-Thr"/>
    <property type="match status" value="1"/>
</dbReference>
<evidence type="ECO:0000256" key="9">
    <source>
        <dbReference type="ARBA" id="ARBA00022741"/>
    </source>
</evidence>
<feature type="binding site" evidence="18">
    <location>
        <position position="352"/>
    </location>
    <ligand>
        <name>ATP</name>
        <dbReference type="ChEBI" id="CHEBI:30616"/>
    </ligand>
</feature>
<dbReference type="GO" id="GO:0030247">
    <property type="term" value="F:polysaccharide binding"/>
    <property type="evidence" value="ECO:0007669"/>
    <property type="project" value="InterPro"/>
</dbReference>
<keyword evidence="10" id="KW-0418">Kinase</keyword>
<dbReference type="SMR" id="A0A8I6XTW5"/>
<dbReference type="InterPro" id="IPR011009">
    <property type="entry name" value="Kinase-like_dom_sf"/>
</dbReference>
<dbReference type="AlphaFoldDB" id="A0A8I6XTW5"/>
<keyword evidence="14" id="KW-0675">Receptor</keyword>
<keyword evidence="7 19" id="KW-0812">Transmembrane</keyword>
<keyword evidence="8 20" id="KW-0732">Signal</keyword>
<dbReference type="KEGG" id="hvg:123442571"/>
<dbReference type="InterPro" id="IPR008271">
    <property type="entry name" value="Ser/Thr_kinase_AS"/>
</dbReference>
<dbReference type="EnsemblPlants" id="HORVU.MOREX.r3.3HG0226150.1">
    <property type="protein sequence ID" value="HORVU.MOREX.r3.3HG0226150.1"/>
    <property type="gene ID" value="HORVU.MOREX.r3.3HG0226150"/>
</dbReference>
<evidence type="ECO:0000256" key="6">
    <source>
        <dbReference type="ARBA" id="ARBA00022679"/>
    </source>
</evidence>
<comment type="catalytic activity">
    <reaction evidence="17">
        <text>L-seryl-[protein] + ATP = O-phospho-L-seryl-[protein] + ADP + H(+)</text>
        <dbReference type="Rhea" id="RHEA:17989"/>
        <dbReference type="Rhea" id="RHEA-COMP:9863"/>
        <dbReference type="Rhea" id="RHEA-COMP:11604"/>
        <dbReference type="ChEBI" id="CHEBI:15378"/>
        <dbReference type="ChEBI" id="CHEBI:29999"/>
        <dbReference type="ChEBI" id="CHEBI:30616"/>
        <dbReference type="ChEBI" id="CHEBI:83421"/>
        <dbReference type="ChEBI" id="CHEBI:456216"/>
        <dbReference type="EC" id="2.7.11.1"/>
    </reaction>
</comment>
<keyword evidence="11 18" id="KW-0067">ATP-binding</keyword>
<dbReference type="Pfam" id="PF14380">
    <property type="entry name" value="WAK_assoc"/>
    <property type="match status" value="1"/>
</dbReference>
<accession>A0A8I6XTW5</accession>
<dbReference type="RefSeq" id="XP_044974585.1">
    <property type="nucleotide sequence ID" value="XM_045118650.1"/>
</dbReference>
<keyword evidence="5" id="KW-0597">Phosphoprotein</keyword>
<keyword evidence="13 19" id="KW-0472">Membrane</keyword>
<dbReference type="PROSITE" id="PS00108">
    <property type="entry name" value="PROTEIN_KINASE_ST"/>
    <property type="match status" value="1"/>
</dbReference>
<evidence type="ECO:0000256" key="11">
    <source>
        <dbReference type="ARBA" id="ARBA00022840"/>
    </source>
</evidence>
<proteinExistence type="predicted"/>
<dbReference type="Proteomes" id="UP000011116">
    <property type="component" value="Chromosome 3H"/>
</dbReference>
<evidence type="ECO:0000256" key="15">
    <source>
        <dbReference type="ARBA" id="ARBA00023180"/>
    </source>
</evidence>
<dbReference type="InterPro" id="IPR001245">
    <property type="entry name" value="Ser-Thr/Tyr_kinase_cat_dom"/>
</dbReference>
<reference evidence="23" key="1">
    <citation type="journal article" date="2012" name="Nature">
        <title>A physical, genetic and functional sequence assembly of the barley genome.</title>
        <authorList>
            <consortium name="The International Barley Genome Sequencing Consortium"/>
            <person name="Mayer K.F."/>
            <person name="Waugh R."/>
            <person name="Brown J.W."/>
            <person name="Schulman A."/>
            <person name="Langridge P."/>
            <person name="Platzer M."/>
            <person name="Fincher G.B."/>
            <person name="Muehlbauer G.J."/>
            <person name="Sato K."/>
            <person name="Close T.J."/>
            <person name="Wise R.P."/>
            <person name="Stein N."/>
        </authorList>
    </citation>
    <scope>NUCLEOTIDE SEQUENCE [LARGE SCALE GENOMIC DNA]</scope>
    <source>
        <strain evidence="23">cv. Morex</strain>
    </source>
</reference>
<dbReference type="FunFam" id="1.10.510.10:FF:000161">
    <property type="entry name" value="Wall-associated receptor kinase-like 20"/>
    <property type="match status" value="1"/>
</dbReference>
<dbReference type="SUPFAM" id="SSF56112">
    <property type="entry name" value="Protein kinase-like (PK-like)"/>
    <property type="match status" value="1"/>
</dbReference>
<evidence type="ECO:0000256" key="12">
    <source>
        <dbReference type="ARBA" id="ARBA00022989"/>
    </source>
</evidence>
<evidence type="ECO:0000256" key="8">
    <source>
        <dbReference type="ARBA" id="ARBA00022729"/>
    </source>
</evidence>
<evidence type="ECO:0000313" key="23">
    <source>
        <dbReference type="Proteomes" id="UP000011116"/>
    </source>
</evidence>
<organism evidence="22 23">
    <name type="scientific">Hordeum vulgare subsp. vulgare</name>
    <name type="common">Domesticated barley</name>
    <dbReference type="NCBI Taxonomy" id="112509"/>
    <lineage>
        <taxon>Eukaryota</taxon>
        <taxon>Viridiplantae</taxon>
        <taxon>Streptophyta</taxon>
        <taxon>Embryophyta</taxon>
        <taxon>Tracheophyta</taxon>
        <taxon>Spermatophyta</taxon>
        <taxon>Magnoliopsida</taxon>
        <taxon>Liliopsida</taxon>
        <taxon>Poales</taxon>
        <taxon>Poaceae</taxon>
        <taxon>BOP clade</taxon>
        <taxon>Pooideae</taxon>
        <taxon>Triticodae</taxon>
        <taxon>Triticeae</taxon>
        <taxon>Hordeinae</taxon>
        <taxon>Hordeum</taxon>
    </lineage>
</organism>
<gene>
    <name evidence="22" type="primary">LOC123442571</name>
</gene>
<evidence type="ECO:0000256" key="1">
    <source>
        <dbReference type="ARBA" id="ARBA00004251"/>
    </source>
</evidence>